<evidence type="ECO:0000313" key="1">
    <source>
        <dbReference type="Proteomes" id="UP000887580"/>
    </source>
</evidence>
<sequence length="213" mass="24675">MNQDNVESLAERVRIQIEYYFGDINLNKDGYLKELVQKDNGWVSVDSVKQFKRLKRMIKTSDTIDIVEALGESKLIEVSCDCKKIRRRMDKPIPPRNELISDLKKRSVAIIGFPHDVSVDQVLTFLKDFDNVPSVTMCREKNTHCFHGKVLATFEDEKAAHAFLKNPFGSLYNGKRLYRKMQLDFEEDMKSFLESEEQNCKYGPFGFGVCIQC</sequence>
<dbReference type="WBParaSite" id="PS1159_v2.g20176.t1">
    <property type="protein sequence ID" value="PS1159_v2.g20176.t1"/>
    <property type="gene ID" value="PS1159_v2.g20176"/>
</dbReference>
<dbReference type="Proteomes" id="UP000887580">
    <property type="component" value="Unplaced"/>
</dbReference>
<organism evidence="1 2">
    <name type="scientific">Panagrolaimus sp. PS1159</name>
    <dbReference type="NCBI Taxonomy" id="55785"/>
    <lineage>
        <taxon>Eukaryota</taxon>
        <taxon>Metazoa</taxon>
        <taxon>Ecdysozoa</taxon>
        <taxon>Nematoda</taxon>
        <taxon>Chromadorea</taxon>
        <taxon>Rhabditida</taxon>
        <taxon>Tylenchina</taxon>
        <taxon>Panagrolaimomorpha</taxon>
        <taxon>Panagrolaimoidea</taxon>
        <taxon>Panagrolaimidae</taxon>
        <taxon>Panagrolaimus</taxon>
    </lineage>
</organism>
<reference evidence="2" key="1">
    <citation type="submission" date="2022-11" db="UniProtKB">
        <authorList>
            <consortium name="WormBaseParasite"/>
        </authorList>
    </citation>
    <scope>IDENTIFICATION</scope>
</reference>
<name>A0AC35FRI9_9BILA</name>
<evidence type="ECO:0000313" key="2">
    <source>
        <dbReference type="WBParaSite" id="PS1159_v2.g20176.t1"/>
    </source>
</evidence>
<protein>
    <submittedName>
        <fullName evidence="2">Uncharacterized protein</fullName>
    </submittedName>
</protein>
<proteinExistence type="predicted"/>
<accession>A0AC35FRI9</accession>